<accession>A0A2H4ZNG5</accession>
<protein>
    <recommendedName>
        <fullName evidence="2">TPR-repeat protein</fullName>
    </recommendedName>
</protein>
<dbReference type="InterPro" id="IPR011990">
    <property type="entry name" value="TPR-like_helical_dom_sf"/>
</dbReference>
<proteinExistence type="predicted"/>
<organism evidence="1">
    <name type="scientific">Paulinella longichromatophora</name>
    <dbReference type="NCBI Taxonomy" id="1708747"/>
    <lineage>
        <taxon>Eukaryota</taxon>
        <taxon>Sar</taxon>
        <taxon>Rhizaria</taxon>
        <taxon>Cercozoa</taxon>
        <taxon>Imbricatea</taxon>
        <taxon>Silicofilosea</taxon>
        <taxon>Euglyphida</taxon>
        <taxon>Paulinellidae</taxon>
        <taxon>Paulinella</taxon>
    </lineage>
</organism>
<name>A0A2H4ZNG5_9EUKA</name>
<evidence type="ECO:0008006" key="2">
    <source>
        <dbReference type="Google" id="ProtNLM"/>
    </source>
</evidence>
<geneLocation type="plastid" evidence="1"/>
<reference evidence="1" key="1">
    <citation type="submission" date="2017-10" db="EMBL/GenBank/DDBJ databases">
        <title>Paulinella longichromatophora chromatophore genome.</title>
        <authorList>
            <person name="Lhee D."/>
            <person name="Yoon H.S."/>
        </authorList>
    </citation>
    <scope>NUCLEOTIDE SEQUENCE</scope>
</reference>
<dbReference type="AlphaFoldDB" id="A0A2H4ZNG5"/>
<dbReference type="EMBL" id="MG264610">
    <property type="protein sequence ID" value="AUG32053.1"/>
    <property type="molecule type" value="Genomic_DNA"/>
</dbReference>
<dbReference type="SUPFAM" id="SSF48452">
    <property type="entry name" value="TPR-like"/>
    <property type="match status" value="1"/>
</dbReference>
<dbReference type="Gene3D" id="1.25.40.10">
    <property type="entry name" value="Tetratricopeptide repeat domain"/>
    <property type="match status" value="1"/>
</dbReference>
<gene>
    <name evidence="1" type="ORF">PLO_038</name>
</gene>
<keyword evidence="1" id="KW-0934">Plastid</keyword>
<sequence>MDCTKNNLFEQAVSRYQKGALPAELLHDFIKITNQIPQHSAGWTCLAWLQLLENQTEEALISARTAVRLNPQDPQARVNLCLALLETESKGVREHIEIIKQIIAIAPNLSRELKESLDDGLLRKPKWKALNKIKAWLDL</sequence>
<evidence type="ECO:0000313" key="1">
    <source>
        <dbReference type="EMBL" id="AUG32053.1"/>
    </source>
</evidence>